<dbReference type="GO" id="GO:0004180">
    <property type="term" value="F:carboxypeptidase activity"/>
    <property type="evidence" value="ECO:0007669"/>
    <property type="project" value="UniProtKB-KW"/>
</dbReference>
<evidence type="ECO:0000313" key="3">
    <source>
        <dbReference type="Proteomes" id="UP000253273"/>
    </source>
</evidence>
<accession>A0A345E6D0</accession>
<dbReference type="Pfam" id="PF13620">
    <property type="entry name" value="CarboxypepD_reg"/>
    <property type="match status" value="1"/>
</dbReference>
<name>A0A345E6D0_9EURY</name>
<organism evidence="2 3">
    <name type="scientific">Haloplanus rubicundus</name>
    <dbReference type="NCBI Taxonomy" id="1547898"/>
    <lineage>
        <taxon>Archaea</taxon>
        <taxon>Methanobacteriati</taxon>
        <taxon>Methanobacteriota</taxon>
        <taxon>Stenosarchaea group</taxon>
        <taxon>Halobacteria</taxon>
        <taxon>Halobacteriales</taxon>
        <taxon>Haloferacaceae</taxon>
        <taxon>Haloplanus</taxon>
    </lineage>
</organism>
<dbReference type="GeneID" id="37284857"/>
<dbReference type="RefSeq" id="WP_114586873.1">
    <property type="nucleotide sequence ID" value="NZ_CP031150.1"/>
</dbReference>
<dbReference type="Proteomes" id="UP000253273">
    <property type="component" value="Chromosome"/>
</dbReference>
<keyword evidence="2" id="KW-0645">Protease</keyword>
<dbReference type="Gene3D" id="2.60.40.1120">
    <property type="entry name" value="Carboxypeptidase-like, regulatory domain"/>
    <property type="match status" value="1"/>
</dbReference>
<dbReference type="AlphaFoldDB" id="A0A345E6D0"/>
<keyword evidence="3" id="KW-1185">Reference proteome</keyword>
<evidence type="ECO:0000256" key="1">
    <source>
        <dbReference type="SAM" id="MobiDB-lite"/>
    </source>
</evidence>
<protein>
    <submittedName>
        <fullName evidence="2">Carboxypeptidase regulatory-like domain-containing protein</fullName>
    </submittedName>
</protein>
<dbReference type="SUPFAM" id="SSF49478">
    <property type="entry name" value="Cna protein B-type domain"/>
    <property type="match status" value="1"/>
</dbReference>
<feature type="region of interest" description="Disordered" evidence="1">
    <location>
        <begin position="345"/>
        <end position="378"/>
    </location>
</feature>
<keyword evidence="2" id="KW-0378">Hydrolase</keyword>
<gene>
    <name evidence="2" type="ORF">DU500_15690</name>
</gene>
<proteinExistence type="predicted"/>
<dbReference type="OrthoDB" id="195877at2157"/>
<dbReference type="KEGG" id="haj:DU500_15690"/>
<sequence>MKRVLVVLVVLSCLATVPTASAATSISGTVTVENGTADGARVTVVPATQTLQRAGESARTTVRDSSFSVEVADAPRYVVRVEYDGTTHYEVLQNATRTRIDLGGTLEGRVVDDSGTPLSGVSVDVIDDGGFVVTTAETGADGTLAVGPVEPNETYQLRATVDGVPYRRTVTANESVTMTARPPTSNASALHVAPETRPAYVLQVVPPRNASGVPSVVQTVTLRNTADRPFAGSVTIPVPANATPYAGMVDNREAEYRRIDAGVRLDVTVPANGTVRVGAAYDLTGQTLTTTLRRDAPSLTVVVQGYDPNAVDHSSNLRVGDAPVSLLVSDGPVAAGESIRLDLEGARSQQATAASGDGSDDTGASTDADAASTGSAGSNTIPSFPGVEILGAVGGMVVVALVGYRLAPDDG</sequence>
<dbReference type="EMBL" id="CP031150">
    <property type="protein sequence ID" value="AXG07752.1"/>
    <property type="molecule type" value="Genomic_DNA"/>
</dbReference>
<feature type="compositionally biased region" description="Low complexity" evidence="1">
    <location>
        <begin position="351"/>
        <end position="378"/>
    </location>
</feature>
<reference evidence="2 3" key="1">
    <citation type="submission" date="2018-07" db="EMBL/GenBank/DDBJ databases">
        <title>Genome sequences of Haloplanus sp. CBA1113.</title>
        <authorList>
            <person name="Kim Y.B."/>
            <person name="Roh S.W."/>
        </authorList>
    </citation>
    <scope>NUCLEOTIDE SEQUENCE [LARGE SCALE GENOMIC DNA]</scope>
    <source>
        <strain evidence="2 3">CBA1113</strain>
    </source>
</reference>
<evidence type="ECO:0000313" key="2">
    <source>
        <dbReference type="EMBL" id="AXG07752.1"/>
    </source>
</evidence>
<keyword evidence="2" id="KW-0121">Carboxypeptidase</keyword>